<evidence type="ECO:0000256" key="7">
    <source>
        <dbReference type="ARBA" id="ARBA00023316"/>
    </source>
</evidence>
<dbReference type="InterPro" id="IPR008979">
    <property type="entry name" value="Galactose-bd-like_sf"/>
</dbReference>
<reference evidence="12 13" key="1">
    <citation type="submission" date="2020-01" db="EMBL/GenBank/DDBJ databases">
        <title>Paenibacillus soybeanensis sp. nov. isolated from the nodules of soybean (Glycine max(L.) Merr).</title>
        <authorList>
            <person name="Wang H."/>
        </authorList>
    </citation>
    <scope>NUCLEOTIDE SEQUENCE [LARGE SCALE GENOMIC DNA]</scope>
    <source>
        <strain evidence="12 13">T1</strain>
    </source>
</reference>
<dbReference type="InterPro" id="IPR005200">
    <property type="entry name" value="Endo-beta-glucanase"/>
</dbReference>
<dbReference type="EC" id="3.2.1.39" evidence="3"/>
<dbReference type="SMART" id="SM00231">
    <property type="entry name" value="FA58C"/>
    <property type="match status" value="2"/>
</dbReference>
<feature type="domain" description="F5/8 type C" evidence="11">
    <location>
        <begin position="1245"/>
        <end position="1384"/>
    </location>
</feature>
<dbReference type="InterPro" id="IPR040720">
    <property type="entry name" value="GH81_C"/>
</dbReference>
<evidence type="ECO:0000256" key="8">
    <source>
        <dbReference type="ARBA" id="ARBA00023326"/>
    </source>
</evidence>
<sequence>MNRLFTAKRKKRHLWAHVLTAFLLLAGSVPSLHAQTVRAAGAAVEDSADSYLLSMNRSIYASSSLGGNTPDMAVDGSANSRWESVWKKDLQWIYVDLGAAASLTKVVVDWENAYSSAYTIQVSDDEYRWRDITPVMQGKPGEVAIDVAAAGRYVRLFSTARAQQPYGISIREFSVYGTGGLGGPPLPAAPNLAFDQPVTVSSTEIDEPSKSAEDKAKMEPKNYLARNATDGSRDTRWSSVYKDNEWLYVDLGRKSEIGSIALDWEAAFGRAYDIQVSDDAKHWTTVYRQLNGSGGRETIPVYANARYVKMAGIARGGTNGYSLFEFEVHAYREGDPKPVYELPAIPAAAAVQVGAGSYEKHDITQLEPKNPTYRTSDIAAPIPSNDWWQSILVSKLGDGSSLMTLPLKSWYTKQGLAVLNPGAGFAHGDSIDADGDPDLYLTSNTINPASMETKISGYGDYSANVVLSDDDTAKMSTTFVKGSPFLYNTYDDPDAVILQSPAMTRLFDADGNPVLANDGDVYTADHIGLEVTNKDKAPVPQTFVRHYGIFVPEGTIFMKLGNTIKIKLGGGENYLSLAALPSAAELELFYRHAYAFVTGTKVDYRFDEQTSTVTTDFTTTAEPKRPGFSADTILTLLPHQWKISDTALTELSYPSIRGTLKIAIGHGFTTSDRFNGLIPQFVEPNDPTYSRAQLVAYLDQLDADAANGLMAEDPYWQGKKLHPLALAALISDQLGDHERRDRYLADLRTILTDWYTYSPEEKLHGTYFHYSEYWGSLMAYHTGFGLNTGLTDHHFTYGYYIFASAVLATYDQSFKRDYGDMVETLIRDYANPSRTDSQFPWFRNFDPYEGHSWAGGYADNRSGNNQEAAGEALFSWVGEYMWGLVTDNDTYRDAGIWGFTTEEKAVEQYWFNYDGDNWAKGYDHATAGQVYGSATAFTTFFNGDPEYVYGIHWLPPAEWMTYYGRQPEKAAALYRGMAGEIEGGQERAWYHIIWPFESISDSQAVLGKWDTANMQQNEAFNAYWFVHGMTSLGHRSADIWADDPAVTVYEKDGAYTAQIWNPAERAKTIHFFDKAGALGSATVYANALAAVDPLKNSVLSGPDPSQGITYLDRSAWSITASAAGEPLERLTDGDPSTRWSSGKTQAAGDWLQLDLGAERRFDTLFMNSGTNWNDYAHGYEVYVSKDGESWGEPAASGKGTSPSIAVSLPEQTARFVRIVLTEANDSWWSISEVQIAKFGKPAAETPPDQLGELDRTAWIVTASSAQGDDIAANMLDGDGDTRWTTGQTQTNGQWLQIDLGETKSFDSVALLSGNSADDYARGYELYVSQDGVNWGTAAAAGKGEAGTTLITFPARHARYIRIVQTGEADKWWSVAELNAYYYGIGKQKPLAPGGWTATASSTAGGESAQSMLDGASDTRWSTGSEQRNGDFIVLDFGAEQIFDQLAMDSGRSRDDFARGYEVYVSRDGENWGVPIASGKGNGPQITAAFPLQTARYMKIVQTGTDAHWWSIAELRLFTPDTGGDAAGIFRSRA</sequence>
<comment type="caution">
    <text evidence="12">The sequence shown here is derived from an EMBL/GenBank/DDBJ whole genome shotgun (WGS) entry which is preliminary data.</text>
</comment>
<dbReference type="Proteomes" id="UP000665561">
    <property type="component" value="Unassembled WGS sequence"/>
</dbReference>
<dbReference type="InterPro" id="IPR000421">
    <property type="entry name" value="FA58C"/>
</dbReference>
<keyword evidence="13" id="KW-1185">Reference proteome</keyword>
<gene>
    <name evidence="12" type="ORF">GT019_25640</name>
</gene>
<comment type="similarity">
    <text evidence="2">Belongs to the glycosyl hydrolase 81 family.</text>
</comment>
<evidence type="ECO:0000256" key="4">
    <source>
        <dbReference type="ARBA" id="ARBA00022801"/>
    </source>
</evidence>
<evidence type="ECO:0000256" key="5">
    <source>
        <dbReference type="ARBA" id="ARBA00023277"/>
    </source>
</evidence>
<feature type="signal peptide" evidence="10">
    <location>
        <begin position="1"/>
        <end position="34"/>
    </location>
</feature>
<dbReference type="Pfam" id="PF17652">
    <property type="entry name" value="Glyco_hydro81C"/>
    <property type="match status" value="1"/>
</dbReference>
<dbReference type="SUPFAM" id="SSF49785">
    <property type="entry name" value="Galactose-binding domain-like"/>
    <property type="match status" value="5"/>
</dbReference>
<name>A0ABW9XYF9_9BACL</name>
<protein>
    <recommendedName>
        <fullName evidence="3">glucan endo-1,3-beta-D-glucosidase</fullName>
        <ecNumber evidence="3">3.2.1.39</ecNumber>
    </recommendedName>
</protein>
<evidence type="ECO:0000256" key="2">
    <source>
        <dbReference type="ARBA" id="ARBA00010730"/>
    </source>
</evidence>
<comment type="catalytic activity">
    <reaction evidence="1">
        <text>Hydrolysis of (1-&gt;3)-beta-D-glucosidic linkages in (1-&gt;3)-beta-D-glucans.</text>
        <dbReference type="EC" id="3.2.1.39"/>
    </reaction>
</comment>
<feature type="chain" id="PRO_5046245901" description="glucan endo-1,3-beta-D-glucosidase" evidence="10">
    <location>
        <begin position="35"/>
        <end position="1533"/>
    </location>
</feature>
<dbReference type="Pfam" id="PF22633">
    <property type="entry name" value="F5_F8_type_C_2"/>
    <property type="match status" value="1"/>
</dbReference>
<proteinExistence type="inferred from homology"/>
<keyword evidence="10" id="KW-0732">Signal</keyword>
<dbReference type="PROSITE" id="PS50022">
    <property type="entry name" value="FA58C_3"/>
    <property type="match status" value="5"/>
</dbReference>
<evidence type="ECO:0000313" key="13">
    <source>
        <dbReference type="Proteomes" id="UP000665561"/>
    </source>
</evidence>
<feature type="domain" description="F5/8 type C" evidence="11">
    <location>
        <begin position="1386"/>
        <end position="1519"/>
    </location>
</feature>
<dbReference type="EMBL" id="JAAAMV010000026">
    <property type="protein sequence ID" value="NBD27267.1"/>
    <property type="molecule type" value="Genomic_DNA"/>
</dbReference>
<dbReference type="PANTHER" id="PTHR31983">
    <property type="entry name" value="ENDO-1,3(4)-BETA-GLUCANASE 1"/>
    <property type="match status" value="1"/>
</dbReference>
<evidence type="ECO:0000256" key="10">
    <source>
        <dbReference type="SAM" id="SignalP"/>
    </source>
</evidence>
<dbReference type="Gene3D" id="2.60.120.260">
    <property type="entry name" value="Galactose-binding domain-like"/>
    <property type="match status" value="5"/>
</dbReference>
<feature type="domain" description="F5/8 type C" evidence="11">
    <location>
        <begin position="1091"/>
        <end position="1240"/>
    </location>
</feature>
<evidence type="ECO:0000259" key="11">
    <source>
        <dbReference type="PROSITE" id="PS50022"/>
    </source>
</evidence>
<evidence type="ECO:0000256" key="9">
    <source>
        <dbReference type="SAM" id="MobiDB-lite"/>
    </source>
</evidence>
<evidence type="ECO:0000313" key="12">
    <source>
        <dbReference type="EMBL" id="NBD27267.1"/>
    </source>
</evidence>
<dbReference type="RefSeq" id="WP_161746290.1">
    <property type="nucleotide sequence ID" value="NZ_JAAAMV010000026.1"/>
</dbReference>
<feature type="region of interest" description="Disordered" evidence="9">
    <location>
        <begin position="1393"/>
        <end position="1424"/>
    </location>
</feature>
<evidence type="ECO:0000256" key="6">
    <source>
        <dbReference type="ARBA" id="ARBA00023295"/>
    </source>
</evidence>
<evidence type="ECO:0000256" key="1">
    <source>
        <dbReference type="ARBA" id="ARBA00000382"/>
    </source>
</evidence>
<keyword evidence="5" id="KW-0119">Carbohydrate metabolism</keyword>
<dbReference type="Pfam" id="PF00754">
    <property type="entry name" value="F5_F8_type_C"/>
    <property type="match status" value="4"/>
</dbReference>
<dbReference type="PROSITE" id="PS52008">
    <property type="entry name" value="GH81"/>
    <property type="match status" value="1"/>
</dbReference>
<dbReference type="Gene3D" id="2.70.98.30">
    <property type="entry name" value="Golgi alpha-mannosidase II, domain 4"/>
    <property type="match status" value="1"/>
</dbReference>
<keyword evidence="4" id="KW-0378">Hydrolase</keyword>
<feature type="compositionally biased region" description="Low complexity" evidence="9">
    <location>
        <begin position="1393"/>
        <end position="1410"/>
    </location>
</feature>
<keyword evidence="8" id="KW-0624">Polysaccharide degradation</keyword>
<accession>A0ABW9XYF9</accession>
<organism evidence="12 13">
    <name type="scientific">Paenibacillus glycinis</name>
    <dbReference type="NCBI Taxonomy" id="2697035"/>
    <lineage>
        <taxon>Bacteria</taxon>
        <taxon>Bacillati</taxon>
        <taxon>Bacillota</taxon>
        <taxon>Bacilli</taxon>
        <taxon>Bacillales</taxon>
        <taxon>Paenibacillaceae</taxon>
        <taxon>Paenibacillus</taxon>
    </lineage>
</organism>
<feature type="domain" description="F5/8 type C" evidence="11">
    <location>
        <begin position="193"/>
        <end position="331"/>
    </location>
</feature>
<dbReference type="PANTHER" id="PTHR31983:SF0">
    <property type="entry name" value="GLUCAN ENDO-1,3-BETA-D-GLUCOSIDASE 2"/>
    <property type="match status" value="1"/>
</dbReference>
<keyword evidence="7" id="KW-0961">Cell wall biogenesis/degradation</keyword>
<feature type="domain" description="F5/8 type C" evidence="11">
    <location>
        <begin position="37"/>
        <end position="178"/>
    </location>
</feature>
<keyword evidence="6" id="KW-0326">Glycosidase</keyword>
<evidence type="ECO:0000256" key="3">
    <source>
        <dbReference type="ARBA" id="ARBA00012780"/>
    </source>
</evidence>